<dbReference type="EMBL" id="JACJLT010000513">
    <property type="protein sequence ID" value="MBM6876532.1"/>
    <property type="molecule type" value="Genomic_DNA"/>
</dbReference>
<organism evidence="2 3">
    <name type="scientific">Fusobacterium mortiferum</name>
    <dbReference type="NCBI Taxonomy" id="850"/>
    <lineage>
        <taxon>Bacteria</taxon>
        <taxon>Fusobacteriati</taxon>
        <taxon>Fusobacteriota</taxon>
        <taxon>Fusobacteriia</taxon>
        <taxon>Fusobacteriales</taxon>
        <taxon>Fusobacteriaceae</taxon>
        <taxon>Fusobacterium</taxon>
    </lineage>
</organism>
<gene>
    <name evidence="2" type="ORF">H6A04_13145</name>
</gene>
<accession>A0ABS2G5Y6</accession>
<evidence type="ECO:0000313" key="2">
    <source>
        <dbReference type="EMBL" id="MBM6876532.1"/>
    </source>
</evidence>
<dbReference type="Proteomes" id="UP000728968">
    <property type="component" value="Unassembled WGS sequence"/>
</dbReference>
<protein>
    <recommendedName>
        <fullName evidence="4">SLC26A/SulP transporter domain-containing protein</fullName>
    </recommendedName>
</protein>
<feature type="non-terminal residue" evidence="2">
    <location>
        <position position="1"/>
    </location>
</feature>
<comment type="caution">
    <text evidence="2">The sequence shown here is derived from an EMBL/GenBank/DDBJ whole genome shotgun (WGS) entry which is preliminary data.</text>
</comment>
<sequence length="50" mass="5588">ANLSGIFTILVIFTTLKVYSEDVSIVAPFIALGIMLRLFVITEETLLMNR</sequence>
<evidence type="ECO:0008006" key="4">
    <source>
        <dbReference type="Google" id="ProtNLM"/>
    </source>
</evidence>
<keyword evidence="1" id="KW-0812">Transmembrane</keyword>
<keyword evidence="1" id="KW-1133">Transmembrane helix</keyword>
<evidence type="ECO:0000313" key="3">
    <source>
        <dbReference type="Proteomes" id="UP000728968"/>
    </source>
</evidence>
<keyword evidence="3" id="KW-1185">Reference proteome</keyword>
<evidence type="ECO:0000256" key="1">
    <source>
        <dbReference type="SAM" id="Phobius"/>
    </source>
</evidence>
<keyword evidence="1" id="KW-0472">Membrane</keyword>
<reference evidence="2 3" key="1">
    <citation type="journal article" date="2021" name="Sci. Rep.">
        <title>The distribution of antibiotic resistance genes in chicken gut microbiota commensals.</title>
        <authorList>
            <person name="Juricova H."/>
            <person name="Matiasovicova J."/>
            <person name="Kubasova T."/>
            <person name="Cejkova D."/>
            <person name="Rychlik I."/>
        </authorList>
    </citation>
    <scope>NUCLEOTIDE SEQUENCE [LARGE SCALE GENOMIC DNA]</scope>
    <source>
        <strain evidence="2 3">An425</strain>
    </source>
</reference>
<proteinExistence type="predicted"/>
<name>A0ABS2G5Y6_FUSMR</name>
<feature type="transmembrane region" description="Helical" evidence="1">
    <location>
        <begin position="23"/>
        <end position="40"/>
    </location>
</feature>